<gene>
    <name evidence="1" type="ORF">GLOINDRAFT_344079</name>
</gene>
<dbReference type="AlphaFoldDB" id="U9UGM8"/>
<proteinExistence type="predicted"/>
<dbReference type="HOGENOM" id="CLU_3069819_0_0_1"/>
<sequence>MLIPGQFMHQMASILESWNKLTGLYLAKMLTEKLSDKKINEDKKLTNVIPEGY</sequence>
<accession>U9UGM8</accession>
<evidence type="ECO:0000313" key="1">
    <source>
        <dbReference type="EMBL" id="ESA19515.1"/>
    </source>
</evidence>
<dbReference type="EMBL" id="KI278181">
    <property type="protein sequence ID" value="ESA19515.1"/>
    <property type="molecule type" value="Genomic_DNA"/>
</dbReference>
<name>U9UGM8_RHIID</name>
<reference evidence="1" key="1">
    <citation type="submission" date="2013-07" db="EMBL/GenBank/DDBJ databases">
        <title>The genome of an arbuscular mycorrhizal fungus provides insights into the evolution of the oldest plant symbiosis.</title>
        <authorList>
            <consortium name="DOE Joint Genome Institute"/>
            <person name="Tisserant E."/>
            <person name="Malbreil M."/>
            <person name="Kuo A."/>
            <person name="Kohler A."/>
            <person name="Symeonidi A."/>
            <person name="Balestrini R."/>
            <person name="Charron P."/>
            <person name="Duensing N."/>
            <person name="Frei-dit-Frey N."/>
            <person name="Gianinazzi-Pearson V."/>
            <person name="Gilbert B."/>
            <person name="Handa Y."/>
            <person name="Hijri M."/>
            <person name="Kaul R."/>
            <person name="Kawaguchi M."/>
            <person name="Krajinski F."/>
            <person name="Lammers P."/>
            <person name="Lapierre D."/>
            <person name="Masclaux F.G."/>
            <person name="Murat C."/>
            <person name="Morin E."/>
            <person name="Ndikumana S."/>
            <person name="Pagni M."/>
            <person name="Petitpierre D."/>
            <person name="Requena N."/>
            <person name="Rosikiewicz P."/>
            <person name="Riley R."/>
            <person name="Saito K."/>
            <person name="San Clemente H."/>
            <person name="Shapiro H."/>
            <person name="van Tuinen D."/>
            <person name="Becard G."/>
            <person name="Bonfante P."/>
            <person name="Paszkowski U."/>
            <person name="Shachar-Hill Y."/>
            <person name="Young J.P."/>
            <person name="Sanders I.R."/>
            <person name="Henrissat B."/>
            <person name="Rensing S.A."/>
            <person name="Grigoriev I.V."/>
            <person name="Corradi N."/>
            <person name="Roux C."/>
            <person name="Martin F."/>
        </authorList>
    </citation>
    <scope>NUCLEOTIDE SEQUENCE</scope>
    <source>
        <strain evidence="1">DAOM 197198</strain>
    </source>
</reference>
<protein>
    <submittedName>
        <fullName evidence="1">Uncharacterized protein</fullName>
    </submittedName>
</protein>
<organism evidence="1">
    <name type="scientific">Rhizophagus irregularis (strain DAOM 181602 / DAOM 197198 / MUCL 43194)</name>
    <name type="common">Arbuscular mycorrhizal fungus</name>
    <name type="synonym">Glomus intraradices</name>
    <dbReference type="NCBI Taxonomy" id="747089"/>
    <lineage>
        <taxon>Eukaryota</taxon>
        <taxon>Fungi</taxon>
        <taxon>Fungi incertae sedis</taxon>
        <taxon>Mucoromycota</taxon>
        <taxon>Glomeromycotina</taxon>
        <taxon>Glomeromycetes</taxon>
        <taxon>Glomerales</taxon>
        <taxon>Glomeraceae</taxon>
        <taxon>Rhizophagus</taxon>
    </lineage>
</organism>